<evidence type="ECO:0000256" key="3">
    <source>
        <dbReference type="ARBA" id="ARBA00022475"/>
    </source>
</evidence>
<dbReference type="Pfam" id="PF00005">
    <property type="entry name" value="ABC_tran"/>
    <property type="match status" value="1"/>
</dbReference>
<keyword evidence="2" id="KW-0813">Transport</keyword>
<organism evidence="12">
    <name type="scientific">Vibrio alginolyticus</name>
    <dbReference type="NCBI Taxonomy" id="663"/>
    <lineage>
        <taxon>Bacteria</taxon>
        <taxon>Pseudomonadati</taxon>
        <taxon>Pseudomonadota</taxon>
        <taxon>Gammaproteobacteria</taxon>
        <taxon>Vibrionales</taxon>
        <taxon>Vibrionaceae</taxon>
        <taxon>Vibrio</taxon>
    </lineage>
</organism>
<dbReference type="PROSITE" id="PS50893">
    <property type="entry name" value="ABC_TRANSPORTER_2"/>
    <property type="match status" value="1"/>
</dbReference>
<dbReference type="InterPro" id="IPR036640">
    <property type="entry name" value="ABC1_TM_sf"/>
</dbReference>
<evidence type="ECO:0000256" key="7">
    <source>
        <dbReference type="ARBA" id="ARBA00022989"/>
    </source>
</evidence>
<dbReference type="InterPro" id="IPR017871">
    <property type="entry name" value="ABC_transporter-like_CS"/>
</dbReference>
<name>A0A1W6UK71_VIBAL</name>
<dbReference type="GO" id="GO:0016887">
    <property type="term" value="F:ATP hydrolysis activity"/>
    <property type="evidence" value="ECO:0007669"/>
    <property type="project" value="InterPro"/>
</dbReference>
<evidence type="ECO:0000256" key="6">
    <source>
        <dbReference type="ARBA" id="ARBA00022840"/>
    </source>
</evidence>
<keyword evidence="3" id="KW-1003">Cell membrane</keyword>
<dbReference type="CDD" id="cd18587">
    <property type="entry name" value="ABC_6TM_LapB_like"/>
    <property type="match status" value="1"/>
</dbReference>
<dbReference type="InterPro" id="IPR003439">
    <property type="entry name" value="ABC_transporter-like_ATP-bd"/>
</dbReference>
<dbReference type="Gene3D" id="3.90.70.10">
    <property type="entry name" value="Cysteine proteinases"/>
    <property type="match status" value="1"/>
</dbReference>
<reference evidence="12" key="1">
    <citation type="submission" date="2016-10" db="EMBL/GenBank/DDBJ databases">
        <title>The High Quality Genome of Vibrio alginolyticus K01M1.</title>
        <authorList>
            <person name="Wendling C."/>
            <person name="Chibani C.M."/>
            <person name="Hertel R."/>
            <person name="Sproer C."/>
            <person name="Bunk B."/>
            <person name="Overmann J."/>
            <person name="Roth O."/>
            <person name="Liesegang H."/>
        </authorList>
    </citation>
    <scope>NUCLEOTIDE SEQUENCE</scope>
    <source>
        <strain evidence="12">K05K4</strain>
    </source>
</reference>
<dbReference type="GO" id="GO:0140359">
    <property type="term" value="F:ABC-type transporter activity"/>
    <property type="evidence" value="ECO:0007669"/>
    <property type="project" value="InterPro"/>
</dbReference>
<dbReference type="InterPro" id="IPR011527">
    <property type="entry name" value="ABC1_TM_dom"/>
</dbReference>
<feature type="transmembrane region" description="Helical" evidence="9">
    <location>
        <begin position="300"/>
        <end position="319"/>
    </location>
</feature>
<dbReference type="PANTHER" id="PTHR24221">
    <property type="entry name" value="ATP-BINDING CASSETTE SUB-FAMILY B"/>
    <property type="match status" value="1"/>
</dbReference>
<dbReference type="PROSITE" id="PS50929">
    <property type="entry name" value="ABC_TM1F"/>
    <property type="match status" value="1"/>
</dbReference>
<feature type="transmembrane region" description="Helical" evidence="9">
    <location>
        <begin position="196"/>
        <end position="217"/>
    </location>
</feature>
<feature type="domain" description="ABC transmembrane type-1" evidence="11">
    <location>
        <begin position="166"/>
        <end position="444"/>
    </location>
</feature>
<comment type="subcellular location">
    <subcellularLocation>
        <location evidence="1">Cell membrane</location>
        <topology evidence="1">Multi-pass membrane protein</topology>
    </subcellularLocation>
</comment>
<feature type="domain" description="ABC transporter" evidence="10">
    <location>
        <begin position="477"/>
        <end position="712"/>
    </location>
</feature>
<gene>
    <name evidence="12" type="primary">apxIB_1</name>
    <name evidence="12" type="ORF">K05K4_14700</name>
</gene>
<evidence type="ECO:0000256" key="1">
    <source>
        <dbReference type="ARBA" id="ARBA00004651"/>
    </source>
</evidence>
<keyword evidence="8 9" id="KW-0472">Membrane</keyword>
<dbReference type="NCBIfam" id="TIGR03375">
    <property type="entry name" value="type_I_sec_LssB"/>
    <property type="match status" value="1"/>
</dbReference>
<feature type="transmembrane region" description="Helical" evidence="9">
    <location>
        <begin position="412"/>
        <end position="432"/>
    </location>
</feature>
<evidence type="ECO:0000259" key="10">
    <source>
        <dbReference type="PROSITE" id="PS50893"/>
    </source>
</evidence>
<evidence type="ECO:0000259" key="11">
    <source>
        <dbReference type="PROSITE" id="PS50929"/>
    </source>
</evidence>
<dbReference type="InterPro" id="IPR017750">
    <property type="entry name" value="ATPase_T1SS"/>
</dbReference>
<dbReference type="Pfam" id="PF00664">
    <property type="entry name" value="ABC_membrane"/>
    <property type="match status" value="1"/>
</dbReference>
<dbReference type="EMBL" id="CP017902">
    <property type="protein sequence ID" value="ARP18306.1"/>
    <property type="molecule type" value="Genomic_DNA"/>
</dbReference>
<evidence type="ECO:0000256" key="2">
    <source>
        <dbReference type="ARBA" id="ARBA00022448"/>
    </source>
</evidence>
<evidence type="ECO:0000256" key="9">
    <source>
        <dbReference type="SAM" id="Phobius"/>
    </source>
</evidence>
<evidence type="ECO:0000256" key="8">
    <source>
        <dbReference type="ARBA" id="ARBA00023136"/>
    </source>
</evidence>
<dbReference type="PANTHER" id="PTHR24221:SF248">
    <property type="entry name" value="ABC TRANSPORTER TRANSMEMBRANE REGION"/>
    <property type="match status" value="1"/>
</dbReference>
<keyword evidence="4 9" id="KW-0812">Transmembrane</keyword>
<dbReference type="InterPro" id="IPR039421">
    <property type="entry name" value="Type_1_exporter"/>
</dbReference>
<feature type="transmembrane region" description="Helical" evidence="9">
    <location>
        <begin position="166"/>
        <end position="184"/>
    </location>
</feature>
<dbReference type="SMART" id="SM00382">
    <property type="entry name" value="AAA"/>
    <property type="match status" value="1"/>
</dbReference>
<evidence type="ECO:0000313" key="12">
    <source>
        <dbReference type="EMBL" id="ARP18306.1"/>
    </source>
</evidence>
<dbReference type="SUPFAM" id="SSF52540">
    <property type="entry name" value="P-loop containing nucleoside triphosphate hydrolases"/>
    <property type="match status" value="1"/>
</dbReference>
<keyword evidence="6 12" id="KW-0067">ATP-binding</keyword>
<dbReference type="InterPro" id="IPR027417">
    <property type="entry name" value="P-loop_NTPase"/>
</dbReference>
<dbReference type="GO" id="GO:0034040">
    <property type="term" value="F:ATPase-coupled lipid transmembrane transporter activity"/>
    <property type="evidence" value="ECO:0007669"/>
    <property type="project" value="TreeGrafter"/>
</dbReference>
<keyword evidence="5" id="KW-0547">Nucleotide-binding</keyword>
<accession>A0A1W6UK71</accession>
<evidence type="ECO:0000256" key="5">
    <source>
        <dbReference type="ARBA" id="ARBA00022741"/>
    </source>
</evidence>
<dbReference type="Gene3D" id="3.40.50.300">
    <property type="entry name" value="P-loop containing nucleotide triphosphate hydrolases"/>
    <property type="match status" value="1"/>
</dbReference>
<keyword evidence="7 9" id="KW-1133">Transmembrane helix</keyword>
<dbReference type="PROSITE" id="PS00211">
    <property type="entry name" value="ABC_TRANSPORTER_1"/>
    <property type="match status" value="1"/>
</dbReference>
<evidence type="ECO:0000256" key="4">
    <source>
        <dbReference type="ARBA" id="ARBA00022692"/>
    </source>
</evidence>
<feature type="transmembrane region" description="Helical" evidence="9">
    <location>
        <begin position="272"/>
        <end position="294"/>
    </location>
</feature>
<proteinExistence type="predicted"/>
<dbReference type="RefSeq" id="WP_086046737.1">
    <property type="nucleotide sequence ID" value="NZ_CP017889.1"/>
</dbReference>
<dbReference type="FunFam" id="3.40.50.300:FF:000299">
    <property type="entry name" value="ABC transporter ATP-binding protein/permease"/>
    <property type="match status" value="1"/>
</dbReference>
<dbReference type="AlphaFoldDB" id="A0A1W6UK71"/>
<dbReference type="Gene3D" id="1.20.1560.10">
    <property type="entry name" value="ABC transporter type 1, transmembrane domain"/>
    <property type="match status" value="1"/>
</dbReference>
<dbReference type="InterPro" id="IPR003593">
    <property type="entry name" value="AAA+_ATPase"/>
</dbReference>
<dbReference type="SUPFAM" id="SSF90123">
    <property type="entry name" value="ABC transporter transmembrane region"/>
    <property type="match status" value="1"/>
</dbReference>
<dbReference type="GO" id="GO:0005524">
    <property type="term" value="F:ATP binding"/>
    <property type="evidence" value="ECO:0007669"/>
    <property type="project" value="UniProtKB-KW"/>
</dbReference>
<protein>
    <submittedName>
        <fullName evidence="12">Toxin RTX-I translocation ATP-binding protein</fullName>
    </submittedName>
</protein>
<sequence length="723" mass="80695">MKHHSSSSSELTNDPWGQSLAWLMRYFEVRHHTKKVLSGLPLVEGRLDSDLFIRATERADLELTLIDLKSTAMLSFPLVVINRKTLQPAIISERHNSDYQVTLFSEDQGETQYVTSEELHNQFQPQAWQVSMRPELDKRISSIQADYNEHWLFAVVKEMSPWYRDLLIASFLINTLALVIPLFTMNVYDRVVPNQAFSTLWVLVAGVSVIIIFDWLLRKARGVVTDTAGKYIDNKLSSILFSKVMGMKLEHRPASVGAFARQLQDFDSVRDFFTSASLVTLVDLPFTLLFLALIGWLGGAMMFIPIAVMFTLLILGFAVKAKIEQSHTESAALSMKRQAHLFDSLSSLKEIKQNNATGEAQKRWEQTVSMLSDWQNQSRNYSNIVAYSIQSSQQIITVMLLVTGVYRISEGLLSMGGLIAIVMLSGRAAGAINQLAMLLLRYQQTKTAVEGLNSIMSLPQEAQRSQVITSAEFTGNIRLENVSFQYPDVDMPCLRDINLTIKQGERVGVIGSAGAGKSTLLSIMTNQLSASQGSVYFDDIDSQLWPAELIREKTGWVGQDSHLIYGSIMENIVLGHHVIDQERLRRAIELSGLNQYMSRLPHGLETQVGEGGRYLSGGQRQAVAISRAFYRNPAALILDEPTSSLDQPAENALFNALKSLPHSTTMIISSHKHSLLSLCDRIVVLDKGTILREGAPQEIFAKQQSNAKTNRVRAVSIVREGGQ</sequence>
<dbReference type="GO" id="GO:0005886">
    <property type="term" value="C:plasma membrane"/>
    <property type="evidence" value="ECO:0007669"/>
    <property type="project" value="UniProtKB-SubCell"/>
</dbReference>